<feature type="compositionally biased region" description="Polar residues" evidence="1">
    <location>
        <begin position="53"/>
        <end position="63"/>
    </location>
</feature>
<dbReference type="EMBL" id="CM001223">
    <property type="protein sequence ID" value="KEH22275.1"/>
    <property type="molecule type" value="Genomic_DNA"/>
</dbReference>
<evidence type="ECO:0000313" key="3">
    <source>
        <dbReference type="EnsemblPlants" id="KEH22275"/>
    </source>
</evidence>
<reference evidence="3" key="3">
    <citation type="submission" date="2015-04" db="UniProtKB">
        <authorList>
            <consortium name="EnsemblPlants"/>
        </authorList>
    </citation>
    <scope>IDENTIFICATION</scope>
    <source>
        <strain evidence="3">cv. Jemalong A17</strain>
    </source>
</reference>
<feature type="region of interest" description="Disordered" evidence="1">
    <location>
        <begin position="31"/>
        <end position="70"/>
    </location>
</feature>
<accession>A0A072U8W8</accession>
<dbReference type="EnsemblPlants" id="KEH22275">
    <property type="protein sequence ID" value="KEH22275"/>
    <property type="gene ID" value="MTR_7g036835"/>
</dbReference>
<evidence type="ECO:0000313" key="2">
    <source>
        <dbReference type="EMBL" id="KEH22275.1"/>
    </source>
</evidence>
<dbReference type="HOGENOM" id="CLU_2041543_0_0_1"/>
<protein>
    <submittedName>
        <fullName evidence="2 3">Uncharacterized protein</fullName>
    </submittedName>
</protein>
<gene>
    <name evidence="2" type="ordered locus">MTR_7g036835</name>
</gene>
<proteinExistence type="predicted"/>
<feature type="compositionally biased region" description="Basic and acidic residues" evidence="1">
    <location>
        <begin position="32"/>
        <end position="49"/>
    </location>
</feature>
<reference evidence="2 4" key="2">
    <citation type="journal article" date="2014" name="BMC Genomics">
        <title>An improved genome release (version Mt4.0) for the model legume Medicago truncatula.</title>
        <authorList>
            <person name="Tang H."/>
            <person name="Krishnakumar V."/>
            <person name="Bidwell S."/>
            <person name="Rosen B."/>
            <person name="Chan A."/>
            <person name="Zhou S."/>
            <person name="Gentzbittel L."/>
            <person name="Childs K.L."/>
            <person name="Yandell M."/>
            <person name="Gundlach H."/>
            <person name="Mayer K.F."/>
            <person name="Schwartz D.C."/>
            <person name="Town C.D."/>
        </authorList>
    </citation>
    <scope>GENOME REANNOTATION</scope>
    <source>
        <strain evidence="2">A17</strain>
        <strain evidence="3 4">cv. Jemalong A17</strain>
    </source>
</reference>
<evidence type="ECO:0000313" key="4">
    <source>
        <dbReference type="Proteomes" id="UP000002051"/>
    </source>
</evidence>
<organism evidence="2 4">
    <name type="scientific">Medicago truncatula</name>
    <name type="common">Barrel medic</name>
    <name type="synonym">Medicago tribuloides</name>
    <dbReference type="NCBI Taxonomy" id="3880"/>
    <lineage>
        <taxon>Eukaryota</taxon>
        <taxon>Viridiplantae</taxon>
        <taxon>Streptophyta</taxon>
        <taxon>Embryophyta</taxon>
        <taxon>Tracheophyta</taxon>
        <taxon>Spermatophyta</taxon>
        <taxon>Magnoliopsida</taxon>
        <taxon>eudicotyledons</taxon>
        <taxon>Gunneridae</taxon>
        <taxon>Pentapetalae</taxon>
        <taxon>rosids</taxon>
        <taxon>fabids</taxon>
        <taxon>Fabales</taxon>
        <taxon>Fabaceae</taxon>
        <taxon>Papilionoideae</taxon>
        <taxon>50 kb inversion clade</taxon>
        <taxon>NPAAA clade</taxon>
        <taxon>Hologalegina</taxon>
        <taxon>IRL clade</taxon>
        <taxon>Trifolieae</taxon>
        <taxon>Medicago</taxon>
    </lineage>
</organism>
<evidence type="ECO:0000256" key="1">
    <source>
        <dbReference type="SAM" id="MobiDB-lite"/>
    </source>
</evidence>
<dbReference type="Proteomes" id="UP000002051">
    <property type="component" value="Unassembled WGS sequence"/>
</dbReference>
<sequence>MTRMQKHGSVLFHKSGSYSYNYSTIATATVPETREDEVTSKQRIREGTHNRNRNQSHTNASRNRSYKDDDPNYWRGYWRFHGRRKLWLVQGRAVKTGQAVWTGPFSPINYRAWALNIESEF</sequence>
<dbReference type="AlphaFoldDB" id="A0A072U8W8"/>
<keyword evidence="4" id="KW-1185">Reference proteome</keyword>
<name>A0A072U8W8_MEDTR</name>
<reference evidence="2 4" key="1">
    <citation type="journal article" date="2011" name="Nature">
        <title>The Medicago genome provides insight into the evolution of rhizobial symbioses.</title>
        <authorList>
            <person name="Young N.D."/>
            <person name="Debelle F."/>
            <person name="Oldroyd G.E."/>
            <person name="Geurts R."/>
            <person name="Cannon S.B."/>
            <person name="Udvardi M.K."/>
            <person name="Benedito V.A."/>
            <person name="Mayer K.F."/>
            <person name="Gouzy J."/>
            <person name="Schoof H."/>
            <person name="Van de Peer Y."/>
            <person name="Proost S."/>
            <person name="Cook D.R."/>
            <person name="Meyers B.C."/>
            <person name="Spannagl M."/>
            <person name="Cheung F."/>
            <person name="De Mita S."/>
            <person name="Krishnakumar V."/>
            <person name="Gundlach H."/>
            <person name="Zhou S."/>
            <person name="Mudge J."/>
            <person name="Bharti A.K."/>
            <person name="Murray J.D."/>
            <person name="Naoumkina M.A."/>
            <person name="Rosen B."/>
            <person name="Silverstein K.A."/>
            <person name="Tang H."/>
            <person name="Rombauts S."/>
            <person name="Zhao P.X."/>
            <person name="Zhou P."/>
            <person name="Barbe V."/>
            <person name="Bardou P."/>
            <person name="Bechner M."/>
            <person name="Bellec A."/>
            <person name="Berger A."/>
            <person name="Berges H."/>
            <person name="Bidwell S."/>
            <person name="Bisseling T."/>
            <person name="Choisne N."/>
            <person name="Couloux A."/>
            <person name="Denny R."/>
            <person name="Deshpande S."/>
            <person name="Dai X."/>
            <person name="Doyle J.J."/>
            <person name="Dudez A.M."/>
            <person name="Farmer A.D."/>
            <person name="Fouteau S."/>
            <person name="Franken C."/>
            <person name="Gibelin C."/>
            <person name="Gish J."/>
            <person name="Goldstein S."/>
            <person name="Gonzalez A.J."/>
            <person name="Green P.J."/>
            <person name="Hallab A."/>
            <person name="Hartog M."/>
            <person name="Hua A."/>
            <person name="Humphray S.J."/>
            <person name="Jeong D.H."/>
            <person name="Jing Y."/>
            <person name="Jocker A."/>
            <person name="Kenton S.M."/>
            <person name="Kim D.J."/>
            <person name="Klee K."/>
            <person name="Lai H."/>
            <person name="Lang C."/>
            <person name="Lin S."/>
            <person name="Macmil S.L."/>
            <person name="Magdelenat G."/>
            <person name="Matthews L."/>
            <person name="McCorrison J."/>
            <person name="Monaghan E.L."/>
            <person name="Mun J.H."/>
            <person name="Najar F.Z."/>
            <person name="Nicholson C."/>
            <person name="Noirot C."/>
            <person name="O'Bleness M."/>
            <person name="Paule C.R."/>
            <person name="Poulain J."/>
            <person name="Prion F."/>
            <person name="Qin B."/>
            <person name="Qu C."/>
            <person name="Retzel E.F."/>
            <person name="Riddle C."/>
            <person name="Sallet E."/>
            <person name="Samain S."/>
            <person name="Samson N."/>
            <person name="Sanders I."/>
            <person name="Saurat O."/>
            <person name="Scarpelli C."/>
            <person name="Schiex T."/>
            <person name="Segurens B."/>
            <person name="Severin A.J."/>
            <person name="Sherrier D.J."/>
            <person name="Shi R."/>
            <person name="Sims S."/>
            <person name="Singer S.R."/>
            <person name="Sinharoy S."/>
            <person name="Sterck L."/>
            <person name="Viollet A."/>
            <person name="Wang B.B."/>
            <person name="Wang K."/>
            <person name="Wang M."/>
            <person name="Wang X."/>
            <person name="Warfsmann J."/>
            <person name="Weissenbach J."/>
            <person name="White D.D."/>
            <person name="White J.D."/>
            <person name="Wiley G.B."/>
            <person name="Wincker P."/>
            <person name="Xing Y."/>
            <person name="Yang L."/>
            <person name="Yao Z."/>
            <person name="Ying F."/>
            <person name="Zhai J."/>
            <person name="Zhou L."/>
            <person name="Zuber A."/>
            <person name="Denarie J."/>
            <person name="Dixon R.A."/>
            <person name="May G.D."/>
            <person name="Schwartz D.C."/>
            <person name="Rogers J."/>
            <person name="Quetier F."/>
            <person name="Town C.D."/>
            <person name="Roe B.A."/>
        </authorList>
    </citation>
    <scope>NUCLEOTIDE SEQUENCE [LARGE SCALE GENOMIC DNA]</scope>
    <source>
        <strain evidence="2">A17</strain>
        <strain evidence="3 4">cv. Jemalong A17</strain>
    </source>
</reference>